<name>A0ABY9RC35_9FLAO</name>
<sequence>MKKIIVLVMVLVSFTSFGQIKIPQASPVSKIEQVVGLTTVSVSYSRPSAKGRLVYGELVPFGKNWRTGANENTTIIFSEDVLIANKPLLKGKYALFTTPRADSWDFIFYKETTNWGLPEVWDEANVALRVTVSPESLSKSIETFTISINNVTTDSATLDLSWEKTMVSLRIEVPTQKVVLKTIEQVLSGPTANDYFTCAQYYYQTNNDLVKALEWVNKAINTTKEVEVPFWYYRLKSLIQFKLGDKKGAIDSAKISLEGATKANNQDYIKQNTDSITAWSK</sequence>
<proteinExistence type="predicted"/>
<evidence type="ECO:0000313" key="1">
    <source>
        <dbReference type="EMBL" id="WMW78817.1"/>
    </source>
</evidence>
<dbReference type="Pfam" id="PF11138">
    <property type="entry name" value="DUF2911"/>
    <property type="match status" value="1"/>
</dbReference>
<protein>
    <submittedName>
        <fullName evidence="1">DUF2911 domain-containing protein</fullName>
    </submittedName>
</protein>
<keyword evidence="2" id="KW-1185">Reference proteome</keyword>
<dbReference type="Proteomes" id="UP001180481">
    <property type="component" value="Chromosome"/>
</dbReference>
<dbReference type="EMBL" id="CP133721">
    <property type="protein sequence ID" value="WMW78817.1"/>
    <property type="molecule type" value="Genomic_DNA"/>
</dbReference>
<accession>A0ABY9RC35</accession>
<reference evidence="1" key="1">
    <citation type="submission" date="2023-09" db="EMBL/GenBank/DDBJ databases">
        <title>Flavobacterium sp. 20NA77.7 isolated from freshwater.</title>
        <authorList>
            <person name="Le V."/>
            <person name="Ko S.-R."/>
            <person name="Ahn C.-Y."/>
            <person name="Oh H.-M."/>
        </authorList>
    </citation>
    <scope>NUCLEOTIDE SEQUENCE</scope>
    <source>
        <strain evidence="1">20NA77.7</strain>
    </source>
</reference>
<gene>
    <name evidence="1" type="ORF">RF683_05070</name>
</gene>
<evidence type="ECO:0000313" key="2">
    <source>
        <dbReference type="Proteomes" id="UP001180481"/>
    </source>
</evidence>
<dbReference type="RefSeq" id="WP_309533108.1">
    <property type="nucleotide sequence ID" value="NZ_CP133721.1"/>
</dbReference>
<organism evidence="1 2">
    <name type="scientific">Flavobacterium nakdongensis</name>
    <dbReference type="NCBI Taxonomy" id="3073563"/>
    <lineage>
        <taxon>Bacteria</taxon>
        <taxon>Pseudomonadati</taxon>
        <taxon>Bacteroidota</taxon>
        <taxon>Flavobacteriia</taxon>
        <taxon>Flavobacteriales</taxon>
        <taxon>Flavobacteriaceae</taxon>
        <taxon>Flavobacterium</taxon>
    </lineage>
</organism>
<dbReference type="SUPFAM" id="SSF81901">
    <property type="entry name" value="HCP-like"/>
    <property type="match status" value="1"/>
</dbReference>
<dbReference type="InterPro" id="IPR021314">
    <property type="entry name" value="DUF2911"/>
</dbReference>